<accession>E8N1Y7</accession>
<evidence type="ECO:0000313" key="2">
    <source>
        <dbReference type="EMBL" id="BAJ64934.1"/>
    </source>
</evidence>
<evidence type="ECO:0000256" key="1">
    <source>
        <dbReference type="SAM" id="Phobius"/>
    </source>
</evidence>
<feature type="transmembrane region" description="Helical" evidence="1">
    <location>
        <begin position="153"/>
        <end position="171"/>
    </location>
</feature>
<keyword evidence="1" id="KW-0472">Membrane</keyword>
<evidence type="ECO:0000313" key="3">
    <source>
        <dbReference type="Proteomes" id="UP000008922"/>
    </source>
</evidence>
<feature type="transmembrane region" description="Helical" evidence="1">
    <location>
        <begin position="6"/>
        <end position="25"/>
    </location>
</feature>
<name>E8N1Y7_ANATU</name>
<feature type="transmembrane region" description="Helical" evidence="1">
    <location>
        <begin position="32"/>
        <end position="49"/>
    </location>
</feature>
<feature type="transmembrane region" description="Helical" evidence="1">
    <location>
        <begin position="77"/>
        <end position="101"/>
    </location>
</feature>
<feature type="transmembrane region" description="Helical" evidence="1">
    <location>
        <begin position="206"/>
        <end position="225"/>
    </location>
</feature>
<gene>
    <name evidence="2" type="ordered locus">ANT_29080</name>
</gene>
<dbReference type="EMBL" id="AP012029">
    <property type="protein sequence ID" value="BAJ64934.1"/>
    <property type="molecule type" value="Genomic_DNA"/>
</dbReference>
<dbReference type="KEGG" id="atm:ANT_29080"/>
<feature type="transmembrane region" description="Helical" evidence="1">
    <location>
        <begin position="178"/>
        <end position="200"/>
    </location>
</feature>
<keyword evidence="3" id="KW-1185">Reference proteome</keyword>
<dbReference type="AlphaFoldDB" id="E8N1Y7"/>
<feature type="transmembrane region" description="Helical" evidence="1">
    <location>
        <begin position="113"/>
        <end position="133"/>
    </location>
</feature>
<proteinExistence type="predicted"/>
<protein>
    <submittedName>
        <fullName evidence="2">Hypothetical membrane protein</fullName>
    </submittedName>
</protein>
<dbReference type="HOGENOM" id="CLU_1131757_0_0_0"/>
<keyword evidence="1" id="KW-1133">Transmembrane helix</keyword>
<organism evidence="2 3">
    <name type="scientific">Anaerolinea thermophila (strain DSM 14523 / JCM 11388 / NBRC 100420 / UNI-1)</name>
    <dbReference type="NCBI Taxonomy" id="926569"/>
    <lineage>
        <taxon>Bacteria</taxon>
        <taxon>Bacillati</taxon>
        <taxon>Chloroflexota</taxon>
        <taxon>Anaerolineae</taxon>
        <taxon>Anaerolineales</taxon>
        <taxon>Anaerolineaceae</taxon>
        <taxon>Anaerolinea</taxon>
    </lineage>
</organism>
<dbReference type="InParanoid" id="E8N1Y7"/>
<reference evidence="2 3" key="1">
    <citation type="submission" date="2010-12" db="EMBL/GenBank/DDBJ databases">
        <title>Whole genome sequence of Anaerolinea thermophila UNI-1.</title>
        <authorList>
            <person name="Narita-Yamada S."/>
            <person name="Kishi E."/>
            <person name="Watanabe Y."/>
            <person name="Takasaki K."/>
            <person name="Ankai A."/>
            <person name="Oguchi A."/>
            <person name="Fukui S."/>
            <person name="Takahashi M."/>
            <person name="Yashiro I."/>
            <person name="Hosoyama A."/>
            <person name="Sekiguchi Y."/>
            <person name="Hanada S."/>
            <person name="Fujita N."/>
        </authorList>
    </citation>
    <scope>NUCLEOTIDE SEQUENCE [LARGE SCALE GENOMIC DNA]</scope>
    <source>
        <strain evidence="3">DSM 14523 / JCM 11388 / NBRC 100420 / UNI-1</strain>
    </source>
</reference>
<dbReference type="eggNOG" id="ENOG5030TQD">
    <property type="taxonomic scope" value="Bacteria"/>
</dbReference>
<dbReference type="Proteomes" id="UP000008922">
    <property type="component" value="Chromosome"/>
</dbReference>
<keyword evidence="1" id="KW-0812">Transmembrane</keyword>
<sequence>MTSMGVVTALLLTGTLAGMVLLAGLSRLRTRMWSAAGVVLPLLPMAYLLNRFIRAPFFDYLGTQANLPPFLDLEMPWWFLGLWWLFPPLLEEWAKALVFLFPPASRLLQDARPAFLGGMLAGLAYALGETVYVHWATPDPSVVNLAGYAAERAAFTLLHGALTAQVALGLARGRGGALRAFLAAAGLHALAILGIVLMQVGLIEPLAALIALWAGTLLALGWGIWQARRMFRERDAESLDNLSAR</sequence>